<organism evidence="2 3">
    <name type="scientific">Talaromyces atroroseus</name>
    <dbReference type="NCBI Taxonomy" id="1441469"/>
    <lineage>
        <taxon>Eukaryota</taxon>
        <taxon>Fungi</taxon>
        <taxon>Dikarya</taxon>
        <taxon>Ascomycota</taxon>
        <taxon>Pezizomycotina</taxon>
        <taxon>Eurotiomycetes</taxon>
        <taxon>Eurotiomycetidae</taxon>
        <taxon>Eurotiales</taxon>
        <taxon>Trichocomaceae</taxon>
        <taxon>Talaromyces</taxon>
        <taxon>Talaromyces sect. Trachyspermi</taxon>
    </lineage>
</organism>
<dbReference type="Proteomes" id="UP000214365">
    <property type="component" value="Unassembled WGS sequence"/>
</dbReference>
<dbReference type="AlphaFoldDB" id="A0A225ABG7"/>
<evidence type="ECO:0000313" key="3">
    <source>
        <dbReference type="Proteomes" id="UP000214365"/>
    </source>
</evidence>
<dbReference type="InterPro" id="IPR036047">
    <property type="entry name" value="F-box-like_dom_sf"/>
</dbReference>
<dbReference type="EMBL" id="LFMY01000016">
    <property type="protein sequence ID" value="OKL56123.1"/>
    <property type="molecule type" value="Genomic_DNA"/>
</dbReference>
<feature type="domain" description="DUF7600" evidence="1">
    <location>
        <begin position="248"/>
        <end position="370"/>
    </location>
</feature>
<comment type="caution">
    <text evidence="2">The sequence shown here is derived from an EMBL/GenBank/DDBJ whole genome shotgun (WGS) entry which is preliminary data.</text>
</comment>
<keyword evidence="3" id="KW-1185">Reference proteome</keyword>
<accession>A0A225ABG7</accession>
<protein>
    <recommendedName>
        <fullName evidence="1">DUF7600 domain-containing protein</fullName>
    </recommendedName>
</protein>
<dbReference type="InterPro" id="IPR056021">
    <property type="entry name" value="DUF7600"/>
</dbReference>
<dbReference type="SUPFAM" id="SSF81383">
    <property type="entry name" value="F-box domain"/>
    <property type="match status" value="1"/>
</dbReference>
<evidence type="ECO:0000313" key="2">
    <source>
        <dbReference type="EMBL" id="OKL56123.1"/>
    </source>
</evidence>
<proteinExistence type="predicted"/>
<dbReference type="OrthoDB" id="4222459at2759"/>
<reference evidence="2 3" key="1">
    <citation type="submission" date="2015-06" db="EMBL/GenBank/DDBJ databases">
        <title>Talaromyces atroroseus IBT 11181 draft genome.</title>
        <authorList>
            <person name="Rasmussen K.B."/>
            <person name="Rasmussen S."/>
            <person name="Petersen B."/>
            <person name="Sicheritz-Ponten T."/>
            <person name="Mortensen U.H."/>
            <person name="Thrane U."/>
        </authorList>
    </citation>
    <scope>NUCLEOTIDE SEQUENCE [LARGE SCALE GENOMIC DNA]</scope>
    <source>
        <strain evidence="2 3">IBT 11181</strain>
    </source>
</reference>
<dbReference type="Pfam" id="PF24539">
    <property type="entry name" value="DUF7600"/>
    <property type="match status" value="1"/>
</dbReference>
<dbReference type="STRING" id="1441469.A0A225ABG7"/>
<dbReference type="RefSeq" id="XP_020116244.1">
    <property type="nucleotide sequence ID" value="XM_020263602.1"/>
</dbReference>
<name>A0A225ABG7_TALAT</name>
<dbReference type="GeneID" id="31008464"/>
<gene>
    <name evidence="2" type="ORF">UA08_08708</name>
</gene>
<evidence type="ECO:0000259" key="1">
    <source>
        <dbReference type="Pfam" id="PF24539"/>
    </source>
</evidence>
<sequence>MRWDDHGYTEPSSYEIPVMKQRPEDNRHGYVVHDACWRLLQKASEPHDIPLVRLYKICSSLPFPIQGIGVSWGHNYGGVSIIDNQNFYPWEDRLIEQFSRSETYQHATFNPYDIPELPDLLSMLPRKNHDYRGNLGANSNNCFSVLPWEIREAIAIYLSTNDVANLLMSSKAFLPFLTSQTFWSSRFQIGGERESVFETRVRQQQPKDWISLYQMTNDVQSPPGLKNRMRIWTLIKPLVNLRLRTPSPWTVAADTQEDAVPNAFFYEGCRLLQTQTTTLPSDLVGIAFSVTGEENGYLTGMRFISQDCSHICLGYITEGKELHLDITTIKGFVLAMGSRGIQALQVVHGDGKVSKWVGCPKNSLVTERLLGCEAGYKIVRLSIARQGASNIAKPISRNSSLRETAIWFPTIPLPNLCLNDESFTGENPLTAGYHPLIWTQFGGPNGVHLRSLTEICVTCLGNLCSIEFHYDRTDTETPETQVLGRRTVTDFSDTMKFAIDGPGGEFVQSVAVSLKRLAWKIDLVEDFDKSREIHTFSTSR</sequence>